<dbReference type="Proteomes" id="UP000199537">
    <property type="component" value="Unassembled WGS sequence"/>
</dbReference>
<keyword evidence="7" id="KW-1185">Reference proteome</keyword>
<feature type="transmembrane region" description="Helical" evidence="5">
    <location>
        <begin position="100"/>
        <end position="120"/>
    </location>
</feature>
<comment type="subcellular location">
    <subcellularLocation>
        <location evidence="1">Membrane</location>
        <topology evidence="1">Multi-pass membrane protein</topology>
    </subcellularLocation>
</comment>
<dbReference type="GO" id="GO:0005385">
    <property type="term" value="F:zinc ion transmembrane transporter activity"/>
    <property type="evidence" value="ECO:0007669"/>
    <property type="project" value="TreeGrafter"/>
</dbReference>
<accession>A0A1I7NGU0</accession>
<feature type="transmembrane region" description="Helical" evidence="5">
    <location>
        <begin position="190"/>
        <end position="211"/>
    </location>
</feature>
<evidence type="ECO:0000313" key="6">
    <source>
        <dbReference type="EMBL" id="SFV33897.1"/>
    </source>
</evidence>
<evidence type="ECO:0000256" key="5">
    <source>
        <dbReference type="SAM" id="Phobius"/>
    </source>
</evidence>
<feature type="transmembrane region" description="Helical" evidence="5">
    <location>
        <begin position="6"/>
        <end position="23"/>
    </location>
</feature>
<feature type="transmembrane region" description="Helical" evidence="5">
    <location>
        <begin position="223"/>
        <end position="242"/>
    </location>
</feature>
<feature type="transmembrane region" description="Helical" evidence="5">
    <location>
        <begin position="62"/>
        <end position="80"/>
    </location>
</feature>
<dbReference type="PANTHER" id="PTHR11040">
    <property type="entry name" value="ZINC/IRON TRANSPORTER"/>
    <property type="match status" value="1"/>
</dbReference>
<evidence type="ECO:0000256" key="2">
    <source>
        <dbReference type="ARBA" id="ARBA00022692"/>
    </source>
</evidence>
<evidence type="ECO:0000256" key="1">
    <source>
        <dbReference type="ARBA" id="ARBA00004141"/>
    </source>
</evidence>
<evidence type="ECO:0000256" key="3">
    <source>
        <dbReference type="ARBA" id="ARBA00022989"/>
    </source>
</evidence>
<dbReference type="PANTHER" id="PTHR11040:SF44">
    <property type="entry name" value="PROTEIN ZNTC-RELATED"/>
    <property type="match status" value="1"/>
</dbReference>
<dbReference type="Pfam" id="PF02535">
    <property type="entry name" value="Zip"/>
    <property type="match status" value="1"/>
</dbReference>
<proteinExistence type="predicted"/>
<keyword evidence="2 5" id="KW-0812">Transmembrane</keyword>
<dbReference type="InterPro" id="IPR003689">
    <property type="entry name" value="ZIP"/>
</dbReference>
<protein>
    <submittedName>
        <fullName evidence="6">Zinc transporter ZupT</fullName>
    </submittedName>
</protein>
<evidence type="ECO:0000256" key="4">
    <source>
        <dbReference type="ARBA" id="ARBA00023136"/>
    </source>
</evidence>
<organism evidence="6 7">
    <name type="scientific">Thermoflavifilum thermophilum</name>
    <dbReference type="NCBI Taxonomy" id="1393122"/>
    <lineage>
        <taxon>Bacteria</taxon>
        <taxon>Pseudomonadati</taxon>
        <taxon>Bacteroidota</taxon>
        <taxon>Chitinophagia</taxon>
        <taxon>Chitinophagales</taxon>
        <taxon>Chitinophagaceae</taxon>
        <taxon>Thermoflavifilum</taxon>
    </lineage>
</organism>
<name>A0A1I7NGU0_9BACT</name>
<dbReference type="EMBL" id="FPCJ01000001">
    <property type="protein sequence ID" value="SFV33897.1"/>
    <property type="molecule type" value="Genomic_DNA"/>
</dbReference>
<reference evidence="7" key="1">
    <citation type="submission" date="2016-10" db="EMBL/GenBank/DDBJ databases">
        <authorList>
            <person name="Varghese N."/>
            <person name="Submissions S."/>
        </authorList>
    </citation>
    <scope>NUCLEOTIDE SEQUENCE [LARGE SCALE GENOMIC DNA]</scope>
    <source>
        <strain evidence="7">DSM 14807</strain>
    </source>
</reference>
<feature type="transmembrane region" description="Helical" evidence="5">
    <location>
        <begin position="126"/>
        <end position="151"/>
    </location>
</feature>
<gene>
    <name evidence="6" type="ORF">SAMN05660895_1845</name>
</gene>
<keyword evidence="4 5" id="KW-0472">Membrane</keyword>
<dbReference type="GO" id="GO:0016020">
    <property type="term" value="C:membrane"/>
    <property type="evidence" value="ECO:0007669"/>
    <property type="project" value="UniProtKB-SubCell"/>
</dbReference>
<dbReference type="OrthoDB" id="654481at2"/>
<dbReference type="STRING" id="1393122.SAMN05660895_1845"/>
<dbReference type="RefSeq" id="WP_092460043.1">
    <property type="nucleotide sequence ID" value="NZ_FPCJ01000001.1"/>
</dbReference>
<evidence type="ECO:0000313" key="7">
    <source>
        <dbReference type="Proteomes" id="UP000199537"/>
    </source>
</evidence>
<sequence length="243" mass="26452">MTFFISLSVVFLLTLIGGSIPLLSAHFQQNGMAPLLAFSGSFLLGITLVDLIPSVFQSLGSTAGLGILLGFMLQLFLQLLSHGMEHSHTPTREMSHQGMLGTLLLGLSLHAFLEGLPLGYPYSRPGVFTALVAGISFHKIPETITLMSILILRPISKWIRWVLLVAFALVTPVSALLSETTEHTWTAFHSVMPWIIAGVAGSFLHISATILFESGTQSHSFSLWKWMALLLGFGLAFISFWVA</sequence>
<keyword evidence="3 5" id="KW-1133">Transmembrane helix</keyword>
<dbReference type="AlphaFoldDB" id="A0A1I7NGU0"/>
<feature type="transmembrane region" description="Helical" evidence="5">
    <location>
        <begin position="158"/>
        <end position="178"/>
    </location>
</feature>
<feature type="transmembrane region" description="Helical" evidence="5">
    <location>
        <begin position="35"/>
        <end position="56"/>
    </location>
</feature>